<feature type="compositionally biased region" description="Basic and acidic residues" evidence="1">
    <location>
        <begin position="1"/>
        <end position="12"/>
    </location>
</feature>
<dbReference type="EMBL" id="CP012672">
    <property type="protein sequence ID" value="AUX28846.1"/>
    <property type="molecule type" value="Genomic_DNA"/>
</dbReference>
<organism evidence="2 3">
    <name type="scientific">Sorangium cellulosum</name>
    <name type="common">Polyangium cellulosum</name>
    <dbReference type="NCBI Taxonomy" id="56"/>
    <lineage>
        <taxon>Bacteria</taxon>
        <taxon>Pseudomonadati</taxon>
        <taxon>Myxococcota</taxon>
        <taxon>Polyangia</taxon>
        <taxon>Polyangiales</taxon>
        <taxon>Polyangiaceae</taxon>
        <taxon>Sorangium</taxon>
    </lineage>
</organism>
<evidence type="ECO:0000256" key="1">
    <source>
        <dbReference type="SAM" id="MobiDB-lite"/>
    </source>
</evidence>
<dbReference type="Proteomes" id="UP000295497">
    <property type="component" value="Chromosome"/>
</dbReference>
<evidence type="ECO:0000313" key="2">
    <source>
        <dbReference type="EMBL" id="AUX28846.1"/>
    </source>
</evidence>
<sequence length="112" mass="12571">MRRKSSRDDLPPSRRRPSLSGLGEWERKWVRKMGLDDIPWDPEQCCEHCLAARAARGDAVEEIAPPSESRPKPLLIVGEPKTAAGAGGPKRPSKRRGKLRLVRSPRVERKDA</sequence>
<feature type="region of interest" description="Disordered" evidence="1">
    <location>
        <begin position="1"/>
        <end position="22"/>
    </location>
</feature>
<dbReference type="AlphaFoldDB" id="A0A4P2QGZ7"/>
<name>A0A4P2QGZ7_SORCE</name>
<reference evidence="2 3" key="1">
    <citation type="submission" date="2015-09" db="EMBL/GenBank/DDBJ databases">
        <title>Sorangium comparison.</title>
        <authorList>
            <person name="Zaburannyi N."/>
            <person name="Bunk B."/>
            <person name="Overmann J."/>
            <person name="Mueller R."/>
        </authorList>
    </citation>
    <scope>NUCLEOTIDE SEQUENCE [LARGE SCALE GENOMIC DNA]</scope>
    <source>
        <strain evidence="2 3">So ce836</strain>
    </source>
</reference>
<accession>A0A4P2QGZ7</accession>
<gene>
    <name evidence="2" type="ORF">SOCE836_009310</name>
</gene>
<evidence type="ECO:0000313" key="3">
    <source>
        <dbReference type="Proteomes" id="UP000295497"/>
    </source>
</evidence>
<proteinExistence type="predicted"/>
<feature type="region of interest" description="Disordered" evidence="1">
    <location>
        <begin position="60"/>
        <end position="112"/>
    </location>
</feature>
<feature type="compositionally biased region" description="Basic residues" evidence="1">
    <location>
        <begin position="91"/>
        <end position="103"/>
    </location>
</feature>
<protein>
    <submittedName>
        <fullName evidence="2">Uncharacterized protein</fullName>
    </submittedName>
</protein>